<feature type="domain" description="DDE-1" evidence="1">
    <location>
        <begin position="8"/>
        <end position="80"/>
    </location>
</feature>
<dbReference type="EMBL" id="QXGB01000222">
    <property type="protein sequence ID" value="KAE9223929.1"/>
    <property type="molecule type" value="Genomic_DNA"/>
</dbReference>
<dbReference type="Proteomes" id="UP000433483">
    <property type="component" value="Unassembled WGS sequence"/>
</dbReference>
<sequence>MLEEDYCTQVEFIPPGITGIAQPMDVAVMKAFKDNVRNSYLAFHVKNQFPETPYQKRGLISRYVSEAWRNVSAESIRKGFVKSGIIPVGPRDRFGCFRVSAELEEDAPILQDQ</sequence>
<dbReference type="InterPro" id="IPR004875">
    <property type="entry name" value="DDE_SF_endonuclease_dom"/>
</dbReference>
<keyword evidence="4" id="KW-1185">Reference proteome</keyword>
<evidence type="ECO:0000313" key="3">
    <source>
        <dbReference type="EMBL" id="KAE9223929.1"/>
    </source>
</evidence>
<accession>A0A6A3UFA8</accession>
<organism evidence="2 5">
    <name type="scientific">Phytophthora fragariae</name>
    <dbReference type="NCBI Taxonomy" id="53985"/>
    <lineage>
        <taxon>Eukaryota</taxon>
        <taxon>Sar</taxon>
        <taxon>Stramenopiles</taxon>
        <taxon>Oomycota</taxon>
        <taxon>Peronosporomycetes</taxon>
        <taxon>Peronosporales</taxon>
        <taxon>Peronosporaceae</taxon>
        <taxon>Phytophthora</taxon>
    </lineage>
</organism>
<name>A0A6A3UFA8_9STRA</name>
<proteinExistence type="predicted"/>
<dbReference type="GO" id="GO:0003676">
    <property type="term" value="F:nucleic acid binding"/>
    <property type="evidence" value="ECO:0007669"/>
    <property type="project" value="InterPro"/>
</dbReference>
<protein>
    <recommendedName>
        <fullName evidence="1">DDE-1 domain-containing protein</fullName>
    </recommendedName>
</protein>
<evidence type="ECO:0000313" key="4">
    <source>
        <dbReference type="Proteomes" id="UP000433483"/>
    </source>
</evidence>
<dbReference type="Pfam" id="PF03184">
    <property type="entry name" value="DDE_1"/>
    <property type="match status" value="1"/>
</dbReference>
<gene>
    <name evidence="3" type="ORF">PF005_g6111</name>
    <name evidence="2" type="ORF">PF006_g5433</name>
</gene>
<dbReference type="Proteomes" id="UP000440732">
    <property type="component" value="Unassembled WGS sequence"/>
</dbReference>
<evidence type="ECO:0000313" key="2">
    <source>
        <dbReference type="EMBL" id="KAE9150150.1"/>
    </source>
</evidence>
<dbReference type="OrthoDB" id="108652at2759"/>
<dbReference type="AlphaFoldDB" id="A0A6A3UFA8"/>
<dbReference type="EMBL" id="QXGA01000203">
    <property type="protein sequence ID" value="KAE9150150.1"/>
    <property type="molecule type" value="Genomic_DNA"/>
</dbReference>
<evidence type="ECO:0000259" key="1">
    <source>
        <dbReference type="Pfam" id="PF03184"/>
    </source>
</evidence>
<evidence type="ECO:0000313" key="5">
    <source>
        <dbReference type="Proteomes" id="UP000440732"/>
    </source>
</evidence>
<comment type="caution">
    <text evidence="2">The sequence shown here is derived from an EMBL/GenBank/DDBJ whole genome shotgun (WGS) entry which is preliminary data.</text>
</comment>
<reference evidence="4 5" key="1">
    <citation type="submission" date="2018-08" db="EMBL/GenBank/DDBJ databases">
        <title>Genomic investigation of the strawberry pathogen Phytophthora fragariae indicates pathogenicity is determined by transcriptional variation in three key races.</title>
        <authorList>
            <person name="Adams T.M."/>
            <person name="Armitage A.D."/>
            <person name="Sobczyk M.K."/>
            <person name="Bates H.J."/>
            <person name="Dunwell J.M."/>
            <person name="Nellist C.F."/>
            <person name="Harrison R.J."/>
        </authorList>
    </citation>
    <scope>NUCLEOTIDE SEQUENCE [LARGE SCALE GENOMIC DNA]</scope>
    <source>
        <strain evidence="3 4">NOV-27</strain>
        <strain evidence="2 5">NOV-5</strain>
    </source>
</reference>